<reference evidence="2 3" key="1">
    <citation type="journal article" date="2020" name="ISME J.">
        <title>Uncovering the hidden diversity of litter-decomposition mechanisms in mushroom-forming fungi.</title>
        <authorList>
            <person name="Floudas D."/>
            <person name="Bentzer J."/>
            <person name="Ahren D."/>
            <person name="Johansson T."/>
            <person name="Persson P."/>
            <person name="Tunlid A."/>
        </authorList>
    </citation>
    <scope>NUCLEOTIDE SEQUENCE [LARGE SCALE GENOMIC DNA]</scope>
    <source>
        <strain evidence="2 3">CBS 291.85</strain>
    </source>
</reference>
<dbReference type="EMBL" id="JAACJM010000110">
    <property type="protein sequence ID" value="KAF5345626.1"/>
    <property type="molecule type" value="Genomic_DNA"/>
</dbReference>
<protein>
    <submittedName>
        <fullName evidence="2">Uncharacterized protein</fullName>
    </submittedName>
</protein>
<keyword evidence="3" id="KW-1185">Reference proteome</keyword>
<organism evidence="2 3">
    <name type="scientific">Tetrapyrgos nigripes</name>
    <dbReference type="NCBI Taxonomy" id="182062"/>
    <lineage>
        <taxon>Eukaryota</taxon>
        <taxon>Fungi</taxon>
        <taxon>Dikarya</taxon>
        <taxon>Basidiomycota</taxon>
        <taxon>Agaricomycotina</taxon>
        <taxon>Agaricomycetes</taxon>
        <taxon>Agaricomycetidae</taxon>
        <taxon>Agaricales</taxon>
        <taxon>Marasmiineae</taxon>
        <taxon>Marasmiaceae</taxon>
        <taxon>Tetrapyrgos</taxon>
    </lineage>
</organism>
<proteinExistence type="predicted"/>
<name>A0A8H5FQQ3_9AGAR</name>
<feature type="region of interest" description="Disordered" evidence="1">
    <location>
        <begin position="1"/>
        <end position="22"/>
    </location>
</feature>
<accession>A0A8H5FQQ3</accession>
<evidence type="ECO:0000256" key="1">
    <source>
        <dbReference type="SAM" id="MobiDB-lite"/>
    </source>
</evidence>
<evidence type="ECO:0000313" key="2">
    <source>
        <dbReference type="EMBL" id="KAF5345626.1"/>
    </source>
</evidence>
<gene>
    <name evidence="2" type="ORF">D9758_015164</name>
</gene>
<dbReference type="AlphaFoldDB" id="A0A8H5FQQ3"/>
<comment type="caution">
    <text evidence="2">The sequence shown here is derived from an EMBL/GenBank/DDBJ whole genome shotgun (WGS) entry which is preliminary data.</text>
</comment>
<evidence type="ECO:0000313" key="3">
    <source>
        <dbReference type="Proteomes" id="UP000559256"/>
    </source>
</evidence>
<dbReference type="Proteomes" id="UP000559256">
    <property type="component" value="Unassembled WGS sequence"/>
</dbReference>
<sequence>MILQMRRPTHNVPHMHTPYAPLRPRPTLPTQFLCLHSGQWMSSLVSHVARSSSDKAFSLALENWKADQGIVAGDRHFFRSYFSIWTFRDTGQKFRQQRGNDQVSSPSPSDNEHGIDVQIFTSRLQAPTQGNLYALLCISGFTIPHNRRRRHRQNPDVLTVMLVTLVTPVTHTKSERPNDLNIVATPTHCALLTKLTVAIDGYYLYPGWSQMASKLLVLEIFRWFGFWMTKPTMAASALGPSAFALRLSVKHPTLYILLLSLISKTPSWRFVSLATI</sequence>